<evidence type="ECO:0000256" key="3">
    <source>
        <dbReference type="ARBA" id="ARBA00022946"/>
    </source>
</evidence>
<dbReference type="KEGG" id="ncs:NCAS_0D02970"/>
<evidence type="ECO:0000256" key="2">
    <source>
        <dbReference type="ARBA" id="ARBA00010835"/>
    </source>
</evidence>
<dbReference type="EMBL" id="HE576755">
    <property type="protein sequence ID" value="CCC69878.1"/>
    <property type="molecule type" value="Genomic_DNA"/>
</dbReference>
<proteinExistence type="inferred from homology"/>
<name>G0VE87_NAUCA</name>
<keyword evidence="8" id="KW-1185">Reference proteome</keyword>
<protein>
    <recommendedName>
        <fullName evidence="6">Prokaryotic-type class I peptide chain release factors domain-containing protein</fullName>
    </recommendedName>
</protein>
<dbReference type="RefSeq" id="XP_003676239.1">
    <property type="nucleotide sequence ID" value="XM_003676191.1"/>
</dbReference>
<dbReference type="STRING" id="1064592.G0VE87"/>
<dbReference type="eggNOG" id="KOG2726">
    <property type="taxonomic scope" value="Eukaryota"/>
</dbReference>
<dbReference type="Gene3D" id="3.30.160.20">
    <property type="match status" value="1"/>
</dbReference>
<dbReference type="GO" id="GO:0032543">
    <property type="term" value="P:mitochondrial translation"/>
    <property type="evidence" value="ECO:0007669"/>
    <property type="project" value="EnsemblFungi"/>
</dbReference>
<evidence type="ECO:0000256" key="4">
    <source>
        <dbReference type="ARBA" id="ARBA00023128"/>
    </source>
</evidence>
<dbReference type="InterPro" id="IPR052405">
    <property type="entry name" value="Mito_Transl_Release_Factor"/>
</dbReference>
<feature type="domain" description="Prokaryotic-type class I peptide chain release factors" evidence="6">
    <location>
        <begin position="30"/>
        <end position="132"/>
    </location>
</feature>
<evidence type="ECO:0000313" key="7">
    <source>
        <dbReference type="EMBL" id="CCC69878.1"/>
    </source>
</evidence>
<comment type="subcellular location">
    <subcellularLocation>
        <location evidence="1">Mitochondrion</location>
    </subcellularLocation>
</comment>
<evidence type="ECO:0000259" key="6">
    <source>
        <dbReference type="Pfam" id="PF00472"/>
    </source>
</evidence>
<dbReference type="FunFam" id="3.30.160.20:FF:000065">
    <property type="entry name" value="Peptidyl-tRNA hydrolase domain protein"/>
    <property type="match status" value="1"/>
</dbReference>
<evidence type="ECO:0000313" key="8">
    <source>
        <dbReference type="Proteomes" id="UP000001640"/>
    </source>
</evidence>
<dbReference type="GO" id="GO:0004045">
    <property type="term" value="F:peptidyl-tRNA hydrolase activity"/>
    <property type="evidence" value="ECO:0007669"/>
    <property type="project" value="EnsemblFungi"/>
</dbReference>
<evidence type="ECO:0000256" key="5">
    <source>
        <dbReference type="SAM" id="MobiDB-lite"/>
    </source>
</evidence>
<reference key="2">
    <citation type="submission" date="2011-08" db="EMBL/GenBank/DDBJ databases">
        <title>Genome sequence of Naumovozyma castellii.</title>
        <authorList>
            <person name="Gordon J.L."/>
            <person name="Armisen D."/>
            <person name="Proux-Wera E."/>
            <person name="OhEigeartaigh S.S."/>
            <person name="Byrne K.P."/>
            <person name="Wolfe K.H."/>
        </authorList>
    </citation>
    <scope>NUCLEOTIDE SEQUENCE</scope>
    <source>
        <strain>Type strain:CBS 4309</strain>
    </source>
</reference>
<dbReference type="GO" id="GO:0003747">
    <property type="term" value="F:translation release factor activity"/>
    <property type="evidence" value="ECO:0007669"/>
    <property type="project" value="InterPro"/>
</dbReference>
<dbReference type="InterPro" id="IPR045853">
    <property type="entry name" value="Pep_chain_release_fac_I_sf"/>
</dbReference>
<dbReference type="PANTHER" id="PTHR46203:SF1">
    <property type="entry name" value="MITOCHONDRIAL TRANSLATION RELEASE FACTOR IN RESCUE"/>
    <property type="match status" value="1"/>
</dbReference>
<keyword evidence="3" id="KW-0809">Transit peptide</keyword>
<gene>
    <name evidence="7" type="primary">NCAS0D02970</name>
    <name evidence="7" type="ordered locus">NCAS_0D02970</name>
</gene>
<organism evidence="7 8">
    <name type="scientific">Naumovozyma castellii</name>
    <name type="common">Yeast</name>
    <name type="synonym">Saccharomyces castellii</name>
    <dbReference type="NCBI Taxonomy" id="27288"/>
    <lineage>
        <taxon>Eukaryota</taxon>
        <taxon>Fungi</taxon>
        <taxon>Dikarya</taxon>
        <taxon>Ascomycota</taxon>
        <taxon>Saccharomycotina</taxon>
        <taxon>Saccharomycetes</taxon>
        <taxon>Saccharomycetales</taxon>
        <taxon>Saccharomycetaceae</taxon>
        <taxon>Naumovozyma</taxon>
    </lineage>
</organism>
<feature type="compositionally biased region" description="Basic and acidic residues" evidence="5">
    <location>
        <begin position="128"/>
        <end position="145"/>
    </location>
</feature>
<dbReference type="OMA" id="FMHGGRG"/>
<dbReference type="OrthoDB" id="277888at2759"/>
<comment type="similarity">
    <text evidence="2">Belongs to the prokaryotic/mitochondrial release factor family.</text>
</comment>
<dbReference type="GO" id="GO:0005739">
    <property type="term" value="C:mitochondrion"/>
    <property type="evidence" value="ECO:0007669"/>
    <property type="project" value="UniProtKB-SubCell"/>
</dbReference>
<sequence length="156" mass="18046">MMRRSLSTMPCVLIKRNMLPPRPKFQSFMEDEIEEKFLHGGRGAGGQKINKCNSKVQLKHVPTGIIVSCQETRSRDQNRKLARDKLALALERHKSGGTSSNWVPTVREAALNERARQQKRSKERKSRAKYDSVKTAKEKEERERAEEEEQILRSLE</sequence>
<dbReference type="InterPro" id="IPR000352">
    <property type="entry name" value="Pep_chain_release_fac_I"/>
</dbReference>
<dbReference type="HOGENOM" id="CLU_089470_4_0_1"/>
<dbReference type="SUPFAM" id="SSF75620">
    <property type="entry name" value="Release factor"/>
    <property type="match status" value="1"/>
</dbReference>
<dbReference type="PANTHER" id="PTHR46203">
    <property type="entry name" value="PROBABLE PEPTIDE CHAIN RELEASE FACTOR C12ORF65"/>
    <property type="match status" value="1"/>
</dbReference>
<accession>G0VE87</accession>
<dbReference type="Proteomes" id="UP000001640">
    <property type="component" value="Chromosome 4"/>
</dbReference>
<dbReference type="Pfam" id="PF00472">
    <property type="entry name" value="RF-1"/>
    <property type="match status" value="1"/>
</dbReference>
<feature type="compositionally biased region" description="Basic residues" evidence="5">
    <location>
        <begin position="117"/>
        <end position="127"/>
    </location>
</feature>
<dbReference type="GeneID" id="96903484"/>
<dbReference type="FunCoup" id="G0VE87">
    <property type="interactions" value="60"/>
</dbReference>
<feature type="region of interest" description="Disordered" evidence="5">
    <location>
        <begin position="92"/>
        <end position="156"/>
    </location>
</feature>
<dbReference type="InParanoid" id="G0VE87"/>
<evidence type="ECO:0000256" key="1">
    <source>
        <dbReference type="ARBA" id="ARBA00004173"/>
    </source>
</evidence>
<reference evidence="7 8" key="1">
    <citation type="journal article" date="2011" name="Proc. Natl. Acad. Sci. U.S.A.">
        <title>Evolutionary erosion of yeast sex chromosomes by mating-type switching accidents.</title>
        <authorList>
            <person name="Gordon J.L."/>
            <person name="Armisen D."/>
            <person name="Proux-Wera E."/>
            <person name="Oheigeartaigh S.S."/>
            <person name="Byrne K.P."/>
            <person name="Wolfe K.H."/>
        </authorList>
    </citation>
    <scope>NUCLEOTIDE SEQUENCE [LARGE SCALE GENOMIC DNA]</scope>
    <source>
        <strain evidence="8">ATCC 76901 / BCRC 22586 / CBS 4309 / NBRC 1992 / NRRL Y-12630</strain>
    </source>
</reference>
<keyword evidence="4" id="KW-0496">Mitochondrion</keyword>
<dbReference type="AlphaFoldDB" id="G0VE87"/>